<dbReference type="EMBL" id="CP136521">
    <property type="protein sequence ID" value="WOD43199.1"/>
    <property type="molecule type" value="Genomic_DNA"/>
</dbReference>
<gene>
    <name evidence="1" type="ORF">RNZ46_14505</name>
</gene>
<accession>A0AA97EKN8</accession>
<dbReference type="KEGG" id="hws:RNZ46_14505"/>
<name>A0AA97EKN8_9FLAO</name>
<keyword evidence="2" id="KW-1185">Reference proteome</keyword>
<evidence type="ECO:0000313" key="1">
    <source>
        <dbReference type="EMBL" id="WOD43199.1"/>
    </source>
</evidence>
<dbReference type="RefSeq" id="WP_316982887.1">
    <property type="nucleotide sequence ID" value="NZ_CP136521.1"/>
</dbReference>
<proteinExistence type="predicted"/>
<reference evidence="2" key="1">
    <citation type="submission" date="2024-06" db="EMBL/GenBank/DDBJ databases">
        <title>Hwangdonia haimaensis gen. nov., sp. nov., a member of the family Flavobacteriaceae isolated from the haima cold seep.</title>
        <authorList>
            <person name="Li J."/>
        </authorList>
    </citation>
    <scope>NUCLEOTIDE SEQUENCE [LARGE SCALE GENOMIC DNA]</scope>
    <source>
        <strain evidence="2">SCSIO 19198</strain>
    </source>
</reference>
<dbReference type="Proteomes" id="UP001302486">
    <property type="component" value="Chromosome"/>
</dbReference>
<evidence type="ECO:0000313" key="2">
    <source>
        <dbReference type="Proteomes" id="UP001302486"/>
    </source>
</evidence>
<sequence length="1447" mass="163379">METKRRYTTMVFPQGFDGNTMKLNIVLIPRNQDPFNSNTGLPAPDNVATSFADLIPEFEIKIVKGLDQWPISNSTNAGSVPETIPINVSTAVNKKALLQAIAADFGAKINLDNTTDKAETQEIIVNKYLPKTYRNAFNFTTPRHENAKTDDSYHCAIREPAKKKADWKNSDDMSWGQVFAHILRQPMLAKACGMIYSTEISVSDHSDWYDKGSYIYVDLVNADYVDIQERLFEDADGPFVKRYAARLPKLTIDEPRPVFAPLLFPVLFRKASSLVDPEPPKAPWDQIFAELNEYNDGFAKIVHAAQPVSSNLLSEQQDGAHPVNDLGFRLAWDDEQILIWYIRQLTHNPEDPGKRIDAPLGVYGYKVDVKKENALEWNSLNLVKSKQVYTIGGVSLGNSVNDQLELPYQVFPTQPDNDTNGAYWLPMYFTSWIGKSIVLKDADSILIYRNNEELDPVGVAKNVNATNAFDAVPVEAELLYGNTYEFRVRMMDISGGGPGMEDELHNNAASPTSKRLFKRYIAPGLCQINKPEGVRNVTITYFNETIVDDVSIFDANPVLEIGRPLLTYPAVVFTNKYQERGLDPVALLIQSATGVTSSDVIPKQIITPAIADPDVDRVEIKVEVETLRLDNLLSESGRENYITLYKTHRNFPADFDGQLSVPIVFRDVNALNLGNEADPFNDLTINNIAIDAMNELPLPTARKIRVTLRGVCKDQDNYFGFENAANPNLDSRYGKTMQFLFYKESIVEDDMLLLKPNIAPIKAIYLQPDPQHIIKQRNTKIFHNLQNLNTIPDIVERLAQQLGVVSKGMTLVGEKGERVVFGCSNKIQHHLAPDHSSITLGSKGDLCNHWIGCIVYRINRDWSWDALKNVSFSISRNKKFKDDEEIETLKVGDIELKHYASFESLIANDFGIVNRNYTTLIFIDAIEPKSKLLQTNGQLRFPDELEVDYTITPHFKANHGSVQEHKPDKLTLPTTINPAQVPKIVSVGMAFSPYIKNEKYSATEPRQRYLWVELEEAVKDPHDTLFCRLLRYAPDQMLSHNREIMDETLPDPILPIDPEYVRSITPNQTDDMAGLSAMQAMEKASDNDDIHYLLPLPPGLHPESPELFGFFTYEFRIGHGHWSNLEPGKDNLWSTANGRFSRPLRVTGMQHPAPTLLCNVDRDEIKVKVNAPYAKTVLNGKNVTADPPRTQLHCVLYTQVEQADGAEFRNILLDEKLMKLVNPIKAKTDLNLSSVLVENMEQTDKFHVTEKEEQEKASHLLAQFQLFNQVDKLDLDQTTRSKVSKLVQRRSKGKMVTPDVDTSRKLLKAYDTYRKQPDFVTPVPANASFTNASLIKGAKLAIYKDKVKTGSCSWTNKEIGILLNRYGLPEDSPLSIIVVEVFGNITNFFDYLNFPTELLDEHLPDYANIINGHKLRNEKALSDNLGQFRILRTSPLTEVPFICCVDC</sequence>
<protein>
    <submittedName>
        <fullName evidence="1">Uncharacterized protein</fullName>
    </submittedName>
</protein>
<organism evidence="1 2">
    <name type="scientific">Hwangdonia lutea</name>
    <dbReference type="NCBI Taxonomy" id="3075823"/>
    <lineage>
        <taxon>Bacteria</taxon>
        <taxon>Pseudomonadati</taxon>
        <taxon>Bacteroidota</taxon>
        <taxon>Flavobacteriia</taxon>
        <taxon>Flavobacteriales</taxon>
        <taxon>Flavobacteriaceae</taxon>
        <taxon>Hwangdonia</taxon>
    </lineage>
</organism>